<accession>A0A1I8NRK2</accession>
<evidence type="ECO:0000256" key="1">
    <source>
        <dbReference type="SAM" id="SignalP"/>
    </source>
</evidence>
<dbReference type="SUPFAM" id="SSF49854">
    <property type="entry name" value="Spermadhesin, CUB domain"/>
    <property type="match status" value="1"/>
</dbReference>
<protein>
    <recommendedName>
        <fullName evidence="2">CUB domain-containing protein</fullName>
    </recommendedName>
</protein>
<feature type="signal peptide" evidence="1">
    <location>
        <begin position="1"/>
        <end position="21"/>
    </location>
</feature>
<evidence type="ECO:0000259" key="2">
    <source>
        <dbReference type="Pfam" id="PF26080"/>
    </source>
</evidence>
<evidence type="ECO:0000313" key="3">
    <source>
        <dbReference type="EnsemblMetazoa" id="SCAU001412-PA"/>
    </source>
</evidence>
<gene>
    <name evidence="3" type="primary">106088927</name>
</gene>
<proteinExistence type="predicted"/>
<sequence length="335" mass="37612">MSTLTLVLGLLMSGVLQTVYSQTSLQCNANSKLKRIVIKNPANINQDNCVYHILPHSSNVCQLLIEFQQFELEPPTYRADVHTLECEDHLAVGDFHLCGHNTGQHLYLPFNVAKGTKEIALAFSLANRWPQSKWNLVVTQLECSKANKRMSFSSLWNMGDNMGLQNMRTLFTAPTFAKTICPKVNEDILAPAGCNQYYTQPTGTIRSFNYQENAASYYLPNMNYVVCIKAGPDATMIEYQASKFSMSLELPSLPGYDGDCHSYIQTDGRREDYLMIPQSHVANSVNIVPTYYCGTSLQTRPSLIASAPFIMYFSSDSFTDETETGFSINYRIRTA</sequence>
<dbReference type="InterPro" id="IPR035914">
    <property type="entry name" value="Sperma_CUB_dom_sf"/>
</dbReference>
<organism evidence="3 4">
    <name type="scientific">Stomoxys calcitrans</name>
    <name type="common">Stable fly</name>
    <name type="synonym">Conops calcitrans</name>
    <dbReference type="NCBI Taxonomy" id="35570"/>
    <lineage>
        <taxon>Eukaryota</taxon>
        <taxon>Metazoa</taxon>
        <taxon>Ecdysozoa</taxon>
        <taxon>Arthropoda</taxon>
        <taxon>Hexapoda</taxon>
        <taxon>Insecta</taxon>
        <taxon>Pterygota</taxon>
        <taxon>Neoptera</taxon>
        <taxon>Endopterygota</taxon>
        <taxon>Diptera</taxon>
        <taxon>Brachycera</taxon>
        <taxon>Muscomorpha</taxon>
        <taxon>Muscoidea</taxon>
        <taxon>Muscidae</taxon>
        <taxon>Stomoxys</taxon>
    </lineage>
</organism>
<dbReference type="AlphaFoldDB" id="A0A1I8NRK2"/>
<dbReference type="InterPro" id="IPR058698">
    <property type="entry name" value="CUB_metazoa"/>
</dbReference>
<dbReference type="Proteomes" id="UP000095300">
    <property type="component" value="Unassembled WGS sequence"/>
</dbReference>
<dbReference type="EnsemblMetazoa" id="SCAU001412-RA">
    <property type="protein sequence ID" value="SCAU001412-PA"/>
    <property type="gene ID" value="SCAU001412"/>
</dbReference>
<dbReference type="OrthoDB" id="6378913at2759"/>
<reference evidence="3" key="1">
    <citation type="submission" date="2020-05" db="UniProtKB">
        <authorList>
            <consortium name="EnsemblMetazoa"/>
        </authorList>
    </citation>
    <scope>IDENTIFICATION</scope>
    <source>
        <strain evidence="3">USDA</strain>
    </source>
</reference>
<dbReference type="Pfam" id="PF26080">
    <property type="entry name" value="CUB_animal"/>
    <property type="match status" value="1"/>
</dbReference>
<dbReference type="KEGG" id="scac:106088927"/>
<feature type="chain" id="PRO_5009325379" description="CUB domain-containing protein" evidence="1">
    <location>
        <begin position="22"/>
        <end position="335"/>
    </location>
</feature>
<keyword evidence="4" id="KW-1185">Reference proteome</keyword>
<name>A0A1I8NRK2_STOCA</name>
<dbReference type="PANTHER" id="PTHR33236">
    <property type="entry name" value="INTRAFLAGELLAR TRANSPORT PROTEIN 122 FAMILY PROTEIN-RELATED"/>
    <property type="match status" value="1"/>
</dbReference>
<dbReference type="STRING" id="35570.A0A1I8NRK2"/>
<evidence type="ECO:0000313" key="4">
    <source>
        <dbReference type="Proteomes" id="UP000095300"/>
    </source>
</evidence>
<dbReference type="VEuPathDB" id="VectorBase:SCAU001412"/>
<dbReference type="Gene3D" id="2.60.120.290">
    <property type="entry name" value="Spermadhesin, CUB domain"/>
    <property type="match status" value="1"/>
</dbReference>
<feature type="domain" description="CUB" evidence="2">
    <location>
        <begin position="191"/>
        <end position="332"/>
    </location>
</feature>
<dbReference type="PANTHER" id="PTHR33236:SF12">
    <property type="entry name" value="CUB DOMAIN-CONTAINING PROTEIN-RELATED"/>
    <property type="match status" value="1"/>
</dbReference>
<keyword evidence="1" id="KW-0732">Signal</keyword>